<dbReference type="SUPFAM" id="SSF53383">
    <property type="entry name" value="PLP-dependent transferases"/>
    <property type="match status" value="1"/>
</dbReference>
<comment type="function">
    <text evidence="5">Catalyzes the cleavage of L-allo-threonine and L-threonine to glycine and acetaldehyde.</text>
</comment>
<evidence type="ECO:0000256" key="2">
    <source>
        <dbReference type="ARBA" id="ARBA00006966"/>
    </source>
</evidence>
<dbReference type="InterPro" id="IPR015421">
    <property type="entry name" value="PyrdxlP-dep_Trfase_major"/>
</dbReference>
<reference evidence="7 8" key="1">
    <citation type="submission" date="2019-02" db="EMBL/GenBank/DDBJ databases">
        <title>Prokaryotic population dynamics and viral predation in marine succession experiment using metagenomics: the confinement effect.</title>
        <authorList>
            <person name="Haro-Moreno J.M."/>
            <person name="Rodriguez-Valera F."/>
            <person name="Lopez-Perez M."/>
        </authorList>
    </citation>
    <scope>NUCLEOTIDE SEQUENCE [LARGE SCALE GENOMIC DNA]</scope>
    <source>
        <strain evidence="7">MED-G170</strain>
    </source>
</reference>
<proteinExistence type="inferred from homology"/>
<comment type="cofactor">
    <cofactor evidence="1 5">
        <name>pyridoxal 5'-phosphate</name>
        <dbReference type="ChEBI" id="CHEBI:597326"/>
    </cofactor>
</comment>
<evidence type="ECO:0000313" key="8">
    <source>
        <dbReference type="Proteomes" id="UP000315889"/>
    </source>
</evidence>
<dbReference type="PANTHER" id="PTHR48097">
    <property type="entry name" value="L-THREONINE ALDOLASE-RELATED"/>
    <property type="match status" value="1"/>
</dbReference>
<dbReference type="Proteomes" id="UP000315889">
    <property type="component" value="Unassembled WGS sequence"/>
</dbReference>
<gene>
    <name evidence="7" type="ORF">EVB03_10280</name>
</gene>
<dbReference type="EMBL" id="SHBP01000035">
    <property type="protein sequence ID" value="RZO17800.1"/>
    <property type="molecule type" value="Genomic_DNA"/>
</dbReference>
<dbReference type="AlphaFoldDB" id="A0A520M992"/>
<dbReference type="InterPro" id="IPR026273">
    <property type="entry name" value="Low_specificity_L-TA_bact"/>
</dbReference>
<comment type="subunit">
    <text evidence="3">Homotetramer.</text>
</comment>
<keyword evidence="4 5" id="KW-0663">Pyridoxal phosphate</keyword>
<comment type="caution">
    <text evidence="7">The sequence shown here is derived from an EMBL/GenBank/DDBJ whole genome shotgun (WGS) entry which is preliminary data.</text>
</comment>
<dbReference type="PANTHER" id="PTHR48097:SF5">
    <property type="entry name" value="LOW SPECIFICITY L-THREONINE ALDOLASE"/>
    <property type="match status" value="1"/>
</dbReference>
<organism evidence="7 8">
    <name type="scientific">SAR92 clade bacterium</name>
    <dbReference type="NCBI Taxonomy" id="2315479"/>
    <lineage>
        <taxon>Bacteria</taxon>
        <taxon>Pseudomonadati</taxon>
        <taxon>Pseudomonadota</taxon>
        <taxon>Gammaproteobacteria</taxon>
        <taxon>Cellvibrionales</taxon>
        <taxon>Porticoccaceae</taxon>
        <taxon>SAR92 clade</taxon>
    </lineage>
</organism>
<dbReference type="GO" id="GO:0006567">
    <property type="term" value="P:L-threonine catabolic process"/>
    <property type="evidence" value="ECO:0007669"/>
    <property type="project" value="UniProtKB-UniRule"/>
</dbReference>
<keyword evidence="5" id="KW-0456">Lyase</keyword>
<accession>A0A520M992</accession>
<dbReference type="GO" id="GO:0008732">
    <property type="term" value="F:L-allo-threonine aldolase activity"/>
    <property type="evidence" value="ECO:0007669"/>
    <property type="project" value="RHEA"/>
</dbReference>
<evidence type="ECO:0000313" key="7">
    <source>
        <dbReference type="EMBL" id="RZO17800.1"/>
    </source>
</evidence>
<protein>
    <recommendedName>
        <fullName evidence="5">L-threonine aldolase</fullName>
        <ecNumber evidence="5">4.1.2.48</ecNumber>
    </recommendedName>
</protein>
<dbReference type="Gene3D" id="3.40.640.10">
    <property type="entry name" value="Type I PLP-dependent aspartate aminotransferase-like (Major domain)"/>
    <property type="match status" value="1"/>
</dbReference>
<dbReference type="Gene3D" id="3.90.1150.10">
    <property type="entry name" value="Aspartate Aminotransferase, domain 1"/>
    <property type="match status" value="1"/>
</dbReference>
<comment type="catalytic activity">
    <reaction evidence="5">
        <text>L-allo-threonine = acetaldehyde + glycine</text>
        <dbReference type="Rhea" id="RHEA:26209"/>
        <dbReference type="ChEBI" id="CHEBI:15343"/>
        <dbReference type="ChEBI" id="CHEBI:57305"/>
        <dbReference type="ChEBI" id="CHEBI:58585"/>
        <dbReference type="EC" id="4.1.2.48"/>
    </reaction>
</comment>
<dbReference type="InterPro" id="IPR015424">
    <property type="entry name" value="PyrdxlP-dep_Trfase"/>
</dbReference>
<dbReference type="InterPro" id="IPR015422">
    <property type="entry name" value="PyrdxlP-dep_Trfase_small"/>
</dbReference>
<dbReference type="PIRSF" id="PIRSF038940">
    <property type="entry name" value="Low_specificity_LTA"/>
    <property type="match status" value="1"/>
</dbReference>
<evidence type="ECO:0000256" key="5">
    <source>
        <dbReference type="PIRNR" id="PIRNR038940"/>
    </source>
</evidence>
<feature type="domain" description="Aromatic amino acid beta-eliminating lyase/threonine aldolase" evidence="6">
    <location>
        <begin position="4"/>
        <end position="293"/>
    </location>
</feature>
<comment type="similarity">
    <text evidence="2 5">Belongs to the threonine aldolase family.</text>
</comment>
<sequence>MYFGSDNQTGASSQVLGMLAEANNEYTHGYGDDRWTDQAIEALKALFECDLEAYFVVTGTAANSLALSCMVQPWEAILCHDSAHIILDESTAPELFTGGARMLSVSNGQGKITPQQLKNYFQTIGTDYPHNVRAKALSIAQASESGLVYTPAEITALSRVAKGNGLSVHMDGARFANAVASQKVTPAELSWKAGVDVLCLGATKCGALCAEAVIFFNKELAKTFTHRRKRGGHLLSKGRVFGAQMVGWLQDDHWLELAQHANTQAAKLAKAFDNIDGLQLVWPVESNELFVVMPKGLANHLRDAGAEFYDWYVDTLPPNVTLKDDQQFVRLVTSFATEDSHRQQFCESIRSYFIT</sequence>
<dbReference type="Pfam" id="PF01212">
    <property type="entry name" value="Beta_elim_lyase"/>
    <property type="match status" value="1"/>
</dbReference>
<name>A0A520M992_9GAMM</name>
<comment type="catalytic activity">
    <reaction evidence="5">
        <text>L-threonine = acetaldehyde + glycine</text>
        <dbReference type="Rhea" id="RHEA:19625"/>
        <dbReference type="ChEBI" id="CHEBI:15343"/>
        <dbReference type="ChEBI" id="CHEBI:57305"/>
        <dbReference type="ChEBI" id="CHEBI:57926"/>
        <dbReference type="EC" id="4.1.2.48"/>
    </reaction>
</comment>
<dbReference type="EC" id="4.1.2.48" evidence="5"/>
<evidence type="ECO:0000256" key="1">
    <source>
        <dbReference type="ARBA" id="ARBA00001933"/>
    </source>
</evidence>
<dbReference type="InterPro" id="IPR001597">
    <property type="entry name" value="ArAA_b-elim_lyase/Thr_aldolase"/>
</dbReference>
<evidence type="ECO:0000259" key="6">
    <source>
        <dbReference type="Pfam" id="PF01212"/>
    </source>
</evidence>
<evidence type="ECO:0000256" key="4">
    <source>
        <dbReference type="ARBA" id="ARBA00022898"/>
    </source>
</evidence>
<evidence type="ECO:0000256" key="3">
    <source>
        <dbReference type="ARBA" id="ARBA00011881"/>
    </source>
</evidence>